<dbReference type="AlphaFoldDB" id="B1L4C0"/>
<dbReference type="InParanoid" id="B1L4C0"/>
<dbReference type="HOGENOM" id="CLU_032214_0_0_2"/>
<dbReference type="PANTHER" id="PTHR42731">
    <property type="entry name" value="SLL1084 PROTEIN"/>
    <property type="match status" value="1"/>
</dbReference>
<dbReference type="CDD" id="cd01335">
    <property type="entry name" value="Radical_SAM"/>
    <property type="match status" value="1"/>
</dbReference>
<feature type="domain" description="Radical SAM core" evidence="1">
    <location>
        <begin position="209"/>
        <end position="447"/>
    </location>
</feature>
<dbReference type="Gene3D" id="3.80.30.20">
    <property type="entry name" value="tm_1862 like domain"/>
    <property type="match status" value="1"/>
</dbReference>
<keyword evidence="3" id="KW-1185">Reference proteome</keyword>
<gene>
    <name evidence="2" type="ordered locus">Kcr_0546</name>
</gene>
<accession>B1L4C0</accession>
<dbReference type="EMBL" id="CP000968">
    <property type="protein sequence ID" value="ACB07299.1"/>
    <property type="molecule type" value="Genomic_DNA"/>
</dbReference>
<reference evidence="2 3" key="1">
    <citation type="journal article" date="2008" name="Proc. Natl. Acad. Sci. U.S.A.">
        <title>A korarchaeal genome reveals new insights into the evolution of the Archaea.</title>
        <authorList>
            <person name="Elkins J.G."/>
            <person name="Podar M."/>
            <person name="Graham D.E."/>
            <person name="Makarova K.S."/>
            <person name="Wolf Y."/>
            <person name="Randau L."/>
            <person name="Hedlund B.P."/>
            <person name="Brochier-Armanet C."/>
            <person name="Kunin V."/>
            <person name="Anderson I."/>
            <person name="Lapidus A."/>
            <person name="Goltsman E."/>
            <person name="Barry K."/>
            <person name="Koonin E.V."/>
            <person name="Hugenholtz P."/>
            <person name="Kyrpides N."/>
            <person name="Wanner G."/>
            <person name="Richardson P."/>
            <person name="Keller M."/>
            <person name="Stetter K.O."/>
        </authorList>
    </citation>
    <scope>NUCLEOTIDE SEQUENCE [LARGE SCALE GENOMIC DNA]</scope>
    <source>
        <strain evidence="3">OPF8</strain>
    </source>
</reference>
<evidence type="ECO:0000313" key="3">
    <source>
        <dbReference type="Proteomes" id="UP000001686"/>
    </source>
</evidence>
<dbReference type="SFLD" id="SFLDG01082">
    <property type="entry name" value="B12-binding_domain_containing"/>
    <property type="match status" value="1"/>
</dbReference>
<sequence>MDVVITSDRTMITDHHGKEFIGFMTTAPPIFLPEKIWMSIAAPKIKVNEIGEPCQAPYGLRKIEAALLDAGIDAAVIDPDHLLKHPEARVVAIGHHDYFAFGPPSSEWWVLTGKEPVNARSFRRFMESKEMEYFRRKGAKIVVGGPAAWQWLYKPELIERWGITTIVDGEGEKVIVDVVRKILDGEEPPKLIQVGVDEVPSLDEIPLIKKPSVNGLVEVSRGCPRGCRFCSVTLRPLRHYTLDMISEEIDVNLRGGVRGVILHSDDVLLYGSRGVYPDERSLLKLHELVKSKKVNIAWSHFSLSAVKYAEENFKLVSRISEMFGDYYKGVEVGIETGSVRLAEKIMPAKALPYSVKDWRNVVIDAFSIMHDAKIVPAATLITGIPEERPEDTIASIELVEDLRDFRSLIVPMYFVPMGLLRGESWYKREPTEEQLELMRVCLRHDIKWLDDIFSWYAKDMNPLVRRLISLFLSMVKRASRGFVEVAQEL</sequence>
<protein>
    <submittedName>
        <fullName evidence="2">Radical SAM domain protein</fullName>
    </submittedName>
</protein>
<dbReference type="InterPro" id="IPR006638">
    <property type="entry name" value="Elp3/MiaA/NifB-like_rSAM"/>
</dbReference>
<dbReference type="eggNOG" id="arCOG01357">
    <property type="taxonomic scope" value="Archaea"/>
</dbReference>
<dbReference type="Pfam" id="PF04055">
    <property type="entry name" value="Radical_SAM"/>
    <property type="match status" value="1"/>
</dbReference>
<organism evidence="2 3">
    <name type="scientific">Korarchaeum cryptofilum (strain OPF8)</name>
    <dbReference type="NCBI Taxonomy" id="374847"/>
    <lineage>
        <taxon>Archaea</taxon>
        <taxon>Thermoproteota</taxon>
        <taxon>Candidatus Korarchaeia</taxon>
        <taxon>Candidatus Korarchaeales</taxon>
        <taxon>Candidatus Korarchaeaceae</taxon>
        <taxon>Candidatus Korarchaeum</taxon>
    </lineage>
</organism>
<dbReference type="EnsemblBacteria" id="ACB07299">
    <property type="protein sequence ID" value="ACB07299"/>
    <property type="gene ID" value="Kcr_0546"/>
</dbReference>
<dbReference type="GO" id="GO:0003824">
    <property type="term" value="F:catalytic activity"/>
    <property type="evidence" value="ECO:0007669"/>
    <property type="project" value="InterPro"/>
</dbReference>
<proteinExistence type="predicted"/>
<dbReference type="KEGG" id="kcr:Kcr_0546"/>
<dbReference type="GO" id="GO:0051536">
    <property type="term" value="F:iron-sulfur cluster binding"/>
    <property type="evidence" value="ECO:0007669"/>
    <property type="project" value="InterPro"/>
</dbReference>
<dbReference type="PhylomeDB" id="B1L4C0"/>
<dbReference type="RefSeq" id="WP_012309196.1">
    <property type="nucleotide sequence ID" value="NC_010482.1"/>
</dbReference>
<evidence type="ECO:0000259" key="1">
    <source>
        <dbReference type="PROSITE" id="PS51918"/>
    </source>
</evidence>
<dbReference type="SFLD" id="SFLDS00029">
    <property type="entry name" value="Radical_SAM"/>
    <property type="match status" value="1"/>
</dbReference>
<dbReference type="InterPro" id="IPR007197">
    <property type="entry name" value="rSAM"/>
</dbReference>
<dbReference type="GeneID" id="6093830"/>
<dbReference type="SMART" id="SM00729">
    <property type="entry name" value="Elp3"/>
    <property type="match status" value="1"/>
</dbReference>
<dbReference type="STRING" id="374847.Kcr_0546"/>
<dbReference type="InterPro" id="IPR058240">
    <property type="entry name" value="rSAM_sf"/>
</dbReference>
<dbReference type="Proteomes" id="UP000001686">
    <property type="component" value="Chromosome"/>
</dbReference>
<name>B1L4C0_KORCO</name>
<dbReference type="InterPro" id="IPR023404">
    <property type="entry name" value="rSAM_horseshoe"/>
</dbReference>
<dbReference type="SUPFAM" id="SSF102114">
    <property type="entry name" value="Radical SAM enzymes"/>
    <property type="match status" value="1"/>
</dbReference>
<dbReference type="PROSITE" id="PS51918">
    <property type="entry name" value="RADICAL_SAM"/>
    <property type="match status" value="1"/>
</dbReference>
<evidence type="ECO:0000313" key="2">
    <source>
        <dbReference type="EMBL" id="ACB07299.1"/>
    </source>
</evidence>
<dbReference type="PANTHER" id="PTHR42731:SF4">
    <property type="entry name" value="RADICAL SAM DOMAIN PROTEIN"/>
    <property type="match status" value="1"/>
</dbReference>